<reference evidence="2 3" key="1">
    <citation type="journal article" date="2013" name="Curr. Biol.">
        <title>The Genome of the Foraminiferan Reticulomyxa filosa.</title>
        <authorList>
            <person name="Glockner G."/>
            <person name="Hulsmann N."/>
            <person name="Schleicher M."/>
            <person name="Noegel A.A."/>
            <person name="Eichinger L."/>
            <person name="Gallinger C."/>
            <person name="Pawlowski J."/>
            <person name="Sierra R."/>
            <person name="Euteneuer U."/>
            <person name="Pillet L."/>
            <person name="Moustafa A."/>
            <person name="Platzer M."/>
            <person name="Groth M."/>
            <person name="Szafranski K."/>
            <person name="Schliwa M."/>
        </authorList>
    </citation>
    <scope>NUCLEOTIDE SEQUENCE [LARGE SCALE GENOMIC DNA]</scope>
</reference>
<dbReference type="EMBL" id="ASPP01009333">
    <property type="protein sequence ID" value="ETO24271.1"/>
    <property type="molecule type" value="Genomic_DNA"/>
</dbReference>
<keyword evidence="1" id="KW-0472">Membrane</keyword>
<dbReference type="AlphaFoldDB" id="X6NE70"/>
<dbReference type="Proteomes" id="UP000023152">
    <property type="component" value="Unassembled WGS sequence"/>
</dbReference>
<keyword evidence="3" id="KW-1185">Reference proteome</keyword>
<keyword evidence="1" id="KW-1133">Transmembrane helix</keyword>
<name>X6NE70_RETFI</name>
<evidence type="ECO:0000256" key="1">
    <source>
        <dbReference type="SAM" id="Phobius"/>
    </source>
</evidence>
<feature type="transmembrane region" description="Helical" evidence="1">
    <location>
        <begin position="268"/>
        <end position="287"/>
    </location>
</feature>
<proteinExistence type="predicted"/>
<keyword evidence="1" id="KW-0812">Transmembrane</keyword>
<sequence>MFGKNFSFYVWEKKVHEYEEPMSASEDAREVQEHKKRLQQYAVQIECLQKMYPRLKKSRQVLVECNYNSADVCAPLWWRRSSSSIHNMKKRSLHSVSASTLGGSEQDSSKDNDHMLLGSSPPLQLFGEKEVDVVRDALIREISPENTNEGFSCRKNNQSETIISCHPFDLNIVNGRYYCDSRDDETEILHRGGEYKLYPRSNFFIASSHEINTLDNQLKSNAFPTCGAEFPIHDPVWLLTKARAFEEEYSYAMKYYSLMLQRRSARGVVKYVYTKLATLILTYTIFFKKKKKKKKEKSDFGCHNIQFLTDL</sequence>
<organism evidence="2 3">
    <name type="scientific">Reticulomyxa filosa</name>
    <dbReference type="NCBI Taxonomy" id="46433"/>
    <lineage>
        <taxon>Eukaryota</taxon>
        <taxon>Sar</taxon>
        <taxon>Rhizaria</taxon>
        <taxon>Retaria</taxon>
        <taxon>Foraminifera</taxon>
        <taxon>Monothalamids</taxon>
        <taxon>Reticulomyxidae</taxon>
        <taxon>Reticulomyxa</taxon>
    </lineage>
</organism>
<comment type="caution">
    <text evidence="2">The sequence shown here is derived from an EMBL/GenBank/DDBJ whole genome shotgun (WGS) entry which is preliminary data.</text>
</comment>
<accession>X6NE70</accession>
<protein>
    <submittedName>
        <fullName evidence="2">Uncharacterized protein</fullName>
    </submittedName>
</protein>
<gene>
    <name evidence="2" type="ORF">RFI_12887</name>
</gene>
<evidence type="ECO:0000313" key="2">
    <source>
        <dbReference type="EMBL" id="ETO24271.1"/>
    </source>
</evidence>
<evidence type="ECO:0000313" key="3">
    <source>
        <dbReference type="Proteomes" id="UP000023152"/>
    </source>
</evidence>